<dbReference type="SMART" id="SM00086">
    <property type="entry name" value="PAC"/>
    <property type="match status" value="2"/>
</dbReference>
<dbReference type="InterPro" id="IPR003661">
    <property type="entry name" value="HisK_dim/P_dom"/>
</dbReference>
<dbReference type="SUPFAM" id="SSF55785">
    <property type="entry name" value="PYP-like sensor domain (PAS domain)"/>
    <property type="match status" value="2"/>
</dbReference>
<dbReference type="InterPro" id="IPR004358">
    <property type="entry name" value="Sig_transdc_His_kin-like_C"/>
</dbReference>
<dbReference type="InterPro" id="IPR000700">
    <property type="entry name" value="PAS-assoc_C"/>
</dbReference>
<feature type="domain" description="PAC" evidence="9">
    <location>
        <begin position="99"/>
        <end position="151"/>
    </location>
</feature>
<dbReference type="Gene3D" id="1.10.287.130">
    <property type="match status" value="1"/>
</dbReference>
<dbReference type="Proteomes" id="UP001243757">
    <property type="component" value="Unassembled WGS sequence"/>
</dbReference>
<keyword evidence="5 10" id="KW-0418">Kinase</keyword>
<dbReference type="EC" id="2.7.13.3" evidence="2"/>
<evidence type="ECO:0000256" key="6">
    <source>
        <dbReference type="ARBA" id="ARBA00023012"/>
    </source>
</evidence>
<feature type="domain" description="Histidine kinase" evidence="7">
    <location>
        <begin position="277"/>
        <end position="496"/>
    </location>
</feature>
<name>A0ABT7EV00_9RHOB</name>
<proteinExistence type="predicted"/>
<keyword evidence="3" id="KW-0597">Phosphoprotein</keyword>
<keyword evidence="4" id="KW-0808">Transferase</keyword>
<comment type="caution">
    <text evidence="10">The sequence shown here is derived from an EMBL/GenBank/DDBJ whole genome shotgun (WGS) entry which is preliminary data.</text>
</comment>
<dbReference type="GO" id="GO:0016301">
    <property type="term" value="F:kinase activity"/>
    <property type="evidence" value="ECO:0007669"/>
    <property type="project" value="UniProtKB-KW"/>
</dbReference>
<dbReference type="PANTHER" id="PTHR43711">
    <property type="entry name" value="TWO-COMPONENT HISTIDINE KINASE"/>
    <property type="match status" value="1"/>
</dbReference>
<dbReference type="SMART" id="SM00388">
    <property type="entry name" value="HisKA"/>
    <property type="match status" value="1"/>
</dbReference>
<evidence type="ECO:0000256" key="4">
    <source>
        <dbReference type="ARBA" id="ARBA00022679"/>
    </source>
</evidence>
<dbReference type="InterPro" id="IPR036097">
    <property type="entry name" value="HisK_dim/P_sf"/>
</dbReference>
<sequence>MNATAAQPDLASLFPGQGRLAFGMGDDEGFLIEALGQHAVISVADAHGRILYVNRKFVEISGYCREELLGESFRAMRSDEHSPGFFRDMWETIVAGRTWNGEIKNYRKTGEPFWVRTTIVPYVGADGQAEKYLSVSTDITETKLNEAIHQQRLSFDLIREEIHLLWPDTLTVFYSNRSARTRLKALGQSMAGLNLAELLENMREDELAARLAPLRAGVRKWVTFEASQHRADGRSNPVEVTIQMIAPDGERSRLLAHIRNISQRKQAEIAKQQFVANVSHELRTPLTTIKGAFELIRSGLCSATRERSGQLAAMGLKNTERLEHLIEDLLDMERIASGRLVAKLGKVDICELIAQQLEEMAGYKPEKAIRFHCQGLESPVRVKGDEESLVKVLHNLLTNAVKFSHPGGVVDVSVERSGAHVGIVIRDQGVGIPETAKPYLFEPFTQAEFSDQAPSEGAGLGLSIARSIVEEHGGAIEIDSTEGQGTEVGFYLISYPGERLD</sequence>
<dbReference type="InterPro" id="IPR003594">
    <property type="entry name" value="HATPase_dom"/>
</dbReference>
<dbReference type="InterPro" id="IPR005467">
    <property type="entry name" value="His_kinase_dom"/>
</dbReference>
<dbReference type="CDD" id="cd00075">
    <property type="entry name" value="HATPase"/>
    <property type="match status" value="1"/>
</dbReference>
<comment type="catalytic activity">
    <reaction evidence="1">
        <text>ATP + protein L-histidine = ADP + protein N-phospho-L-histidine.</text>
        <dbReference type="EC" id="2.7.13.3"/>
    </reaction>
</comment>
<dbReference type="Pfam" id="PF02518">
    <property type="entry name" value="HATPase_c"/>
    <property type="match status" value="1"/>
</dbReference>
<dbReference type="Pfam" id="PF00512">
    <property type="entry name" value="HisKA"/>
    <property type="match status" value="1"/>
</dbReference>
<dbReference type="PRINTS" id="PR00344">
    <property type="entry name" value="BCTRLSENSOR"/>
</dbReference>
<evidence type="ECO:0000259" key="8">
    <source>
        <dbReference type="PROSITE" id="PS50112"/>
    </source>
</evidence>
<keyword evidence="6" id="KW-0902">Two-component regulatory system</keyword>
<dbReference type="InterPro" id="IPR000014">
    <property type="entry name" value="PAS"/>
</dbReference>
<evidence type="ECO:0000313" key="11">
    <source>
        <dbReference type="Proteomes" id="UP001243757"/>
    </source>
</evidence>
<dbReference type="RefSeq" id="WP_284479002.1">
    <property type="nucleotide sequence ID" value="NZ_JASNJD010000001.1"/>
</dbReference>
<dbReference type="NCBIfam" id="TIGR00229">
    <property type="entry name" value="sensory_box"/>
    <property type="match status" value="2"/>
</dbReference>
<feature type="domain" description="PAS" evidence="8">
    <location>
        <begin position="41"/>
        <end position="72"/>
    </location>
</feature>
<evidence type="ECO:0000256" key="1">
    <source>
        <dbReference type="ARBA" id="ARBA00000085"/>
    </source>
</evidence>
<evidence type="ECO:0000259" key="7">
    <source>
        <dbReference type="PROSITE" id="PS50109"/>
    </source>
</evidence>
<reference evidence="10 11" key="1">
    <citation type="submission" date="2023-05" db="EMBL/GenBank/DDBJ databases">
        <title>Pseudodonghicola sp. nov.</title>
        <authorList>
            <person name="Huang J."/>
        </authorList>
    </citation>
    <scope>NUCLEOTIDE SEQUENCE [LARGE SCALE GENOMIC DNA]</scope>
    <source>
        <strain evidence="10 11">IC7</strain>
    </source>
</reference>
<dbReference type="SUPFAM" id="SSF47384">
    <property type="entry name" value="Homodimeric domain of signal transducing histidine kinase"/>
    <property type="match status" value="1"/>
</dbReference>
<dbReference type="Gene3D" id="3.30.450.20">
    <property type="entry name" value="PAS domain"/>
    <property type="match status" value="2"/>
</dbReference>
<dbReference type="SMART" id="SM00091">
    <property type="entry name" value="PAS"/>
    <property type="match status" value="1"/>
</dbReference>
<evidence type="ECO:0000313" key="10">
    <source>
        <dbReference type="EMBL" id="MDK3016180.1"/>
    </source>
</evidence>
<dbReference type="EMBL" id="JASNJD010000001">
    <property type="protein sequence ID" value="MDK3016180.1"/>
    <property type="molecule type" value="Genomic_DNA"/>
</dbReference>
<gene>
    <name evidence="10" type="ORF">QO033_00745</name>
</gene>
<dbReference type="InterPro" id="IPR035965">
    <property type="entry name" value="PAS-like_dom_sf"/>
</dbReference>
<dbReference type="Gene3D" id="3.30.565.10">
    <property type="entry name" value="Histidine kinase-like ATPase, C-terminal domain"/>
    <property type="match status" value="1"/>
</dbReference>
<keyword evidence="11" id="KW-1185">Reference proteome</keyword>
<evidence type="ECO:0000256" key="5">
    <source>
        <dbReference type="ARBA" id="ARBA00022777"/>
    </source>
</evidence>
<evidence type="ECO:0000256" key="3">
    <source>
        <dbReference type="ARBA" id="ARBA00022553"/>
    </source>
</evidence>
<evidence type="ECO:0000259" key="9">
    <source>
        <dbReference type="PROSITE" id="PS50113"/>
    </source>
</evidence>
<accession>A0ABT7EV00</accession>
<organism evidence="10 11">
    <name type="scientific">Pseudodonghicola flavimaris</name>
    <dbReference type="NCBI Taxonomy" id="3050036"/>
    <lineage>
        <taxon>Bacteria</taxon>
        <taxon>Pseudomonadati</taxon>
        <taxon>Pseudomonadota</taxon>
        <taxon>Alphaproteobacteria</taxon>
        <taxon>Rhodobacterales</taxon>
        <taxon>Paracoccaceae</taxon>
        <taxon>Pseudodonghicola</taxon>
    </lineage>
</organism>
<dbReference type="CDD" id="cd00130">
    <property type="entry name" value="PAS"/>
    <property type="match status" value="1"/>
</dbReference>
<dbReference type="InterPro" id="IPR050736">
    <property type="entry name" value="Sensor_HK_Regulatory"/>
</dbReference>
<dbReference type="PROSITE" id="PS50113">
    <property type="entry name" value="PAC"/>
    <property type="match status" value="1"/>
</dbReference>
<dbReference type="PROSITE" id="PS50112">
    <property type="entry name" value="PAS"/>
    <property type="match status" value="1"/>
</dbReference>
<dbReference type="Pfam" id="PF13426">
    <property type="entry name" value="PAS_9"/>
    <property type="match status" value="2"/>
</dbReference>
<dbReference type="InterPro" id="IPR001610">
    <property type="entry name" value="PAC"/>
</dbReference>
<dbReference type="PROSITE" id="PS50109">
    <property type="entry name" value="HIS_KIN"/>
    <property type="match status" value="1"/>
</dbReference>
<dbReference type="CDD" id="cd00082">
    <property type="entry name" value="HisKA"/>
    <property type="match status" value="1"/>
</dbReference>
<dbReference type="PANTHER" id="PTHR43711:SF1">
    <property type="entry name" value="HISTIDINE KINASE 1"/>
    <property type="match status" value="1"/>
</dbReference>
<dbReference type="InterPro" id="IPR036890">
    <property type="entry name" value="HATPase_C_sf"/>
</dbReference>
<dbReference type="SMART" id="SM00387">
    <property type="entry name" value="HATPase_c"/>
    <property type="match status" value="1"/>
</dbReference>
<protein>
    <recommendedName>
        <fullName evidence="2">histidine kinase</fullName>
        <ecNumber evidence="2">2.7.13.3</ecNumber>
    </recommendedName>
</protein>
<evidence type="ECO:0000256" key="2">
    <source>
        <dbReference type="ARBA" id="ARBA00012438"/>
    </source>
</evidence>
<dbReference type="SUPFAM" id="SSF55874">
    <property type="entry name" value="ATPase domain of HSP90 chaperone/DNA topoisomerase II/histidine kinase"/>
    <property type="match status" value="1"/>
</dbReference>